<dbReference type="AlphaFoldDB" id="A0A165MFC2"/>
<evidence type="ECO:0000313" key="4">
    <source>
        <dbReference type="Proteomes" id="UP000076481"/>
    </source>
</evidence>
<dbReference type="PANTHER" id="PTHR35526">
    <property type="entry name" value="ANTI-SIGMA-F FACTOR RSBW-RELATED"/>
    <property type="match status" value="1"/>
</dbReference>
<gene>
    <name evidence="3" type="ORF">A3K90_05535</name>
</gene>
<keyword evidence="1" id="KW-0418">Kinase</keyword>
<evidence type="ECO:0000259" key="2">
    <source>
        <dbReference type="Pfam" id="PF13581"/>
    </source>
</evidence>
<accession>A0A165MFC2</accession>
<reference evidence="3 4" key="1">
    <citation type="submission" date="2016-03" db="EMBL/GenBank/DDBJ databases">
        <title>Speciation and ecological success in dimly lit waters: horizontal gene transfer in a green sulfur bacteria bloom unveiled by metagenomic assembly.</title>
        <authorList>
            <person name="Llorens-Mares T."/>
            <person name="Liu Z."/>
            <person name="Allen L.Z."/>
            <person name="Rusch D.B."/>
            <person name="Craig M.T."/>
            <person name="Dupont C.L."/>
            <person name="Bryant D.A."/>
            <person name="Casamayor E.O."/>
        </authorList>
    </citation>
    <scope>NUCLEOTIDE SEQUENCE [LARGE SCALE GENOMIC DNA]</scope>
    <source>
        <strain evidence="3">CIII</strain>
    </source>
</reference>
<organism evidence="3 4">
    <name type="scientific">Pelodictyon luteolum</name>
    <dbReference type="NCBI Taxonomy" id="1100"/>
    <lineage>
        <taxon>Bacteria</taxon>
        <taxon>Pseudomonadati</taxon>
        <taxon>Chlorobiota</taxon>
        <taxon>Chlorobiia</taxon>
        <taxon>Chlorobiales</taxon>
        <taxon>Chlorobiaceae</taxon>
        <taxon>Chlorobium/Pelodictyon group</taxon>
        <taxon>Pelodictyon</taxon>
    </lineage>
</organism>
<keyword evidence="1" id="KW-0808">Transferase</keyword>
<dbReference type="PANTHER" id="PTHR35526:SF3">
    <property type="entry name" value="ANTI-SIGMA-F FACTOR RSBW"/>
    <property type="match status" value="1"/>
</dbReference>
<dbReference type="InterPro" id="IPR036890">
    <property type="entry name" value="HATPase_C_sf"/>
</dbReference>
<dbReference type="SUPFAM" id="SSF55874">
    <property type="entry name" value="ATPase domain of HSP90 chaperone/DNA topoisomerase II/histidine kinase"/>
    <property type="match status" value="1"/>
</dbReference>
<dbReference type="Proteomes" id="UP000076481">
    <property type="component" value="Unassembled WGS sequence"/>
</dbReference>
<dbReference type="EMBL" id="LVWG01000009">
    <property type="protein sequence ID" value="KZK75182.1"/>
    <property type="molecule type" value="Genomic_DNA"/>
</dbReference>
<evidence type="ECO:0000256" key="1">
    <source>
        <dbReference type="ARBA" id="ARBA00022527"/>
    </source>
</evidence>
<dbReference type="Gene3D" id="3.30.565.10">
    <property type="entry name" value="Histidine kinase-like ATPase, C-terminal domain"/>
    <property type="match status" value="1"/>
</dbReference>
<protein>
    <recommendedName>
        <fullName evidence="2">Histidine kinase/HSP90-like ATPase domain-containing protein</fullName>
    </recommendedName>
</protein>
<dbReference type="GO" id="GO:0004674">
    <property type="term" value="F:protein serine/threonine kinase activity"/>
    <property type="evidence" value="ECO:0007669"/>
    <property type="project" value="UniProtKB-KW"/>
</dbReference>
<name>A0A165MFC2_PELLU</name>
<dbReference type="CDD" id="cd16936">
    <property type="entry name" value="HATPase_RsbW-like"/>
    <property type="match status" value="1"/>
</dbReference>
<dbReference type="Pfam" id="PF13581">
    <property type="entry name" value="HATPase_c_2"/>
    <property type="match status" value="1"/>
</dbReference>
<dbReference type="InterPro" id="IPR003594">
    <property type="entry name" value="HATPase_dom"/>
</dbReference>
<sequence length="139" mass="15477">MGNCMLTLHGNVDAYESLRGRVESFARGEGYSRDFRRQLQLSLKEVFVNAVQHGNCGHEELSITVQLDATLEANGPVLRVEVTDCGCGFALRDLADPTKPQFLMRSSGRGMYIISSIAEIVDVECNREGCTLRLRYAPY</sequence>
<dbReference type="RefSeq" id="WP_049752370.1">
    <property type="nucleotide sequence ID" value="NZ_LVWG01000009.1"/>
</dbReference>
<evidence type="ECO:0000313" key="3">
    <source>
        <dbReference type="EMBL" id="KZK75182.1"/>
    </source>
</evidence>
<feature type="domain" description="Histidine kinase/HSP90-like ATPase" evidence="2">
    <location>
        <begin position="13"/>
        <end position="135"/>
    </location>
</feature>
<dbReference type="InterPro" id="IPR050267">
    <property type="entry name" value="Anti-sigma-factor_SerPK"/>
</dbReference>
<proteinExistence type="predicted"/>
<comment type="caution">
    <text evidence="3">The sequence shown here is derived from an EMBL/GenBank/DDBJ whole genome shotgun (WGS) entry which is preliminary data.</text>
</comment>
<keyword evidence="1" id="KW-0723">Serine/threonine-protein kinase</keyword>